<protein>
    <recommendedName>
        <fullName evidence="4">Transmembrane protein</fullName>
    </recommendedName>
</protein>
<keyword evidence="1" id="KW-0812">Transmembrane</keyword>
<dbReference type="Proteomes" id="UP001054945">
    <property type="component" value="Unassembled WGS sequence"/>
</dbReference>
<name>A0AAV4P8K6_CAEEX</name>
<keyword evidence="1" id="KW-0472">Membrane</keyword>
<keyword evidence="1" id="KW-1133">Transmembrane helix</keyword>
<feature type="transmembrane region" description="Helical" evidence="1">
    <location>
        <begin position="12"/>
        <end position="38"/>
    </location>
</feature>
<feature type="transmembrane region" description="Helical" evidence="1">
    <location>
        <begin position="50"/>
        <end position="70"/>
    </location>
</feature>
<evidence type="ECO:0000313" key="3">
    <source>
        <dbReference type="Proteomes" id="UP001054945"/>
    </source>
</evidence>
<organism evidence="2 3">
    <name type="scientific">Caerostris extrusa</name>
    <name type="common">Bark spider</name>
    <name type="synonym">Caerostris bankana</name>
    <dbReference type="NCBI Taxonomy" id="172846"/>
    <lineage>
        <taxon>Eukaryota</taxon>
        <taxon>Metazoa</taxon>
        <taxon>Ecdysozoa</taxon>
        <taxon>Arthropoda</taxon>
        <taxon>Chelicerata</taxon>
        <taxon>Arachnida</taxon>
        <taxon>Araneae</taxon>
        <taxon>Araneomorphae</taxon>
        <taxon>Entelegynae</taxon>
        <taxon>Araneoidea</taxon>
        <taxon>Araneidae</taxon>
        <taxon>Caerostris</taxon>
    </lineage>
</organism>
<evidence type="ECO:0000313" key="2">
    <source>
        <dbReference type="EMBL" id="GIX92036.1"/>
    </source>
</evidence>
<sequence length="100" mass="11553">MAKKNEEERLPVYYSVFSGSFLNPFVPCYESLSILLVFRFKRGGRGLQLASLKTLFPFNACLLSLPFAGLRKRFATRRRSSRTAKGIVLRRNRETDDFNL</sequence>
<dbReference type="EMBL" id="BPLR01021647">
    <property type="protein sequence ID" value="GIX92036.1"/>
    <property type="molecule type" value="Genomic_DNA"/>
</dbReference>
<comment type="caution">
    <text evidence="2">The sequence shown here is derived from an EMBL/GenBank/DDBJ whole genome shotgun (WGS) entry which is preliminary data.</text>
</comment>
<keyword evidence="3" id="KW-1185">Reference proteome</keyword>
<accession>A0AAV4P8K6</accession>
<proteinExistence type="predicted"/>
<evidence type="ECO:0000256" key="1">
    <source>
        <dbReference type="SAM" id="Phobius"/>
    </source>
</evidence>
<gene>
    <name evidence="2" type="ORF">CEXT_189101</name>
</gene>
<dbReference type="AlphaFoldDB" id="A0AAV4P8K6"/>
<evidence type="ECO:0008006" key="4">
    <source>
        <dbReference type="Google" id="ProtNLM"/>
    </source>
</evidence>
<reference evidence="2 3" key="1">
    <citation type="submission" date="2021-06" db="EMBL/GenBank/DDBJ databases">
        <title>Caerostris extrusa draft genome.</title>
        <authorList>
            <person name="Kono N."/>
            <person name="Arakawa K."/>
        </authorList>
    </citation>
    <scope>NUCLEOTIDE SEQUENCE [LARGE SCALE GENOMIC DNA]</scope>
</reference>